<accession>A0ACC0WFT4</accession>
<evidence type="ECO:0000313" key="1">
    <source>
        <dbReference type="EMBL" id="KAI9917710.1"/>
    </source>
</evidence>
<proteinExistence type="predicted"/>
<organism evidence="1 2">
    <name type="scientific">Peronosclerospora sorghi</name>
    <dbReference type="NCBI Taxonomy" id="230839"/>
    <lineage>
        <taxon>Eukaryota</taxon>
        <taxon>Sar</taxon>
        <taxon>Stramenopiles</taxon>
        <taxon>Oomycota</taxon>
        <taxon>Peronosporomycetes</taxon>
        <taxon>Peronosporales</taxon>
        <taxon>Peronosporaceae</taxon>
        <taxon>Peronosclerospora</taxon>
    </lineage>
</organism>
<sequence>MVPRRELNVRELLELERQIYQESIDRVLQQQKELNAGTLDDYVRRCQPFETERERELQVAQNQYHLSLQDAHTLFEFDMQLANDVFQSEKEQLKRNLLESTRRQRRRIEKRLQALKEGLFDTKHSVKVRSAPVKYVKRDKAFKPDLLEKQLRRAQRKTRKSFNFRHLSGGVLPTAERIVKDVVDECDKLQRNRAREEAALMEKEEGAKNKVDVVISNDRLKVISCTSVGEDKNVLEETFEVGDAVILHSLLTDEDFQGCVSAIANEEVKLVLVCGTHVRVTFARLRTGQCVLRKQVPTSGEPFTRRKDDSHLTNVQTTDAYTTI</sequence>
<name>A0ACC0WFT4_9STRA</name>
<dbReference type="Proteomes" id="UP001163321">
    <property type="component" value="Chromosome 13"/>
</dbReference>
<dbReference type="EMBL" id="CM047592">
    <property type="protein sequence ID" value="KAI9917710.1"/>
    <property type="molecule type" value="Genomic_DNA"/>
</dbReference>
<reference evidence="1 2" key="1">
    <citation type="journal article" date="2022" name="bioRxiv">
        <title>The genome of the oomycete Peronosclerospora sorghi, a cosmopolitan pathogen of maize and sorghum, is inflated with dispersed pseudogenes.</title>
        <authorList>
            <person name="Fletcher K."/>
            <person name="Martin F."/>
            <person name="Isakeit T."/>
            <person name="Cavanaugh K."/>
            <person name="Magill C."/>
            <person name="Michelmore R."/>
        </authorList>
    </citation>
    <scope>NUCLEOTIDE SEQUENCE [LARGE SCALE GENOMIC DNA]</scope>
    <source>
        <strain evidence="1">P6</strain>
    </source>
</reference>
<keyword evidence="2" id="KW-1185">Reference proteome</keyword>
<comment type="caution">
    <text evidence="1">The sequence shown here is derived from an EMBL/GenBank/DDBJ whole genome shotgun (WGS) entry which is preliminary data.</text>
</comment>
<evidence type="ECO:0000313" key="2">
    <source>
        <dbReference type="Proteomes" id="UP001163321"/>
    </source>
</evidence>
<gene>
    <name evidence="1" type="ORF">PsorP6_012381</name>
</gene>
<protein>
    <submittedName>
        <fullName evidence="1">Uncharacterized protein</fullName>
    </submittedName>
</protein>